<feature type="domain" description="Enoyl reductase (ER)" evidence="4">
    <location>
        <begin position="358"/>
        <end position="666"/>
    </location>
</feature>
<dbReference type="AlphaFoldDB" id="A0A9P5I4Z8"/>
<dbReference type="InterPro" id="IPR013149">
    <property type="entry name" value="ADH-like_C"/>
</dbReference>
<keyword evidence="2" id="KW-0808">Transferase</keyword>
<proteinExistence type="predicted"/>
<dbReference type="PROSITE" id="PS51683">
    <property type="entry name" value="SAM_OMT_II"/>
    <property type="match status" value="1"/>
</dbReference>
<gene>
    <name evidence="5" type="ORF">EAE97_010551</name>
</gene>
<dbReference type="Pfam" id="PF08100">
    <property type="entry name" value="Dimerisation"/>
    <property type="match status" value="1"/>
</dbReference>
<keyword evidence="3" id="KW-0949">S-adenosyl-L-methionine</keyword>
<evidence type="ECO:0000259" key="4">
    <source>
        <dbReference type="SMART" id="SM00829"/>
    </source>
</evidence>
<organism evidence="5 6">
    <name type="scientific">Botrytis byssoidea</name>
    <dbReference type="NCBI Taxonomy" id="139641"/>
    <lineage>
        <taxon>Eukaryota</taxon>
        <taxon>Fungi</taxon>
        <taxon>Dikarya</taxon>
        <taxon>Ascomycota</taxon>
        <taxon>Pezizomycotina</taxon>
        <taxon>Leotiomycetes</taxon>
        <taxon>Helotiales</taxon>
        <taxon>Sclerotiniaceae</taxon>
        <taxon>Botrytis</taxon>
    </lineage>
</organism>
<dbReference type="InterPro" id="IPR011032">
    <property type="entry name" value="GroES-like_sf"/>
</dbReference>
<dbReference type="RefSeq" id="XP_038728184.1">
    <property type="nucleotide sequence ID" value="XM_038881066.1"/>
</dbReference>
<dbReference type="SUPFAM" id="SSF50129">
    <property type="entry name" value="GroES-like"/>
    <property type="match status" value="1"/>
</dbReference>
<keyword evidence="6" id="KW-1185">Reference proteome</keyword>
<dbReference type="InterPro" id="IPR020843">
    <property type="entry name" value="ER"/>
</dbReference>
<dbReference type="InterPro" id="IPR036390">
    <property type="entry name" value="WH_DNA-bd_sf"/>
</dbReference>
<dbReference type="SMART" id="SM00829">
    <property type="entry name" value="PKS_ER"/>
    <property type="match status" value="1"/>
</dbReference>
<dbReference type="Proteomes" id="UP000710849">
    <property type="component" value="Unassembled WGS sequence"/>
</dbReference>
<accession>A0A9P5I4Z8</accession>
<dbReference type="Pfam" id="PF00107">
    <property type="entry name" value="ADH_zinc_N"/>
    <property type="match status" value="1"/>
</dbReference>
<evidence type="ECO:0000256" key="3">
    <source>
        <dbReference type="ARBA" id="ARBA00022691"/>
    </source>
</evidence>
<dbReference type="GO" id="GO:0008171">
    <property type="term" value="F:O-methyltransferase activity"/>
    <property type="evidence" value="ECO:0007669"/>
    <property type="project" value="InterPro"/>
</dbReference>
<dbReference type="Gene3D" id="3.40.50.720">
    <property type="entry name" value="NAD(P)-binding Rossmann-like Domain"/>
    <property type="match status" value="1"/>
</dbReference>
<dbReference type="GO" id="GO:0046983">
    <property type="term" value="F:protein dimerization activity"/>
    <property type="evidence" value="ECO:0007669"/>
    <property type="project" value="InterPro"/>
</dbReference>
<dbReference type="Gene3D" id="3.90.180.10">
    <property type="entry name" value="Medium-chain alcohol dehydrogenases, catalytic domain"/>
    <property type="match status" value="1"/>
</dbReference>
<dbReference type="InterPro" id="IPR016461">
    <property type="entry name" value="COMT-like"/>
</dbReference>
<comment type="caution">
    <text evidence="5">The sequence shown here is derived from an EMBL/GenBank/DDBJ whole genome shotgun (WGS) entry which is preliminary data.</text>
</comment>
<dbReference type="InterPro" id="IPR036388">
    <property type="entry name" value="WH-like_DNA-bd_sf"/>
</dbReference>
<dbReference type="CDD" id="cd05188">
    <property type="entry name" value="MDR"/>
    <property type="match status" value="1"/>
</dbReference>
<evidence type="ECO:0000256" key="2">
    <source>
        <dbReference type="ARBA" id="ARBA00022679"/>
    </source>
</evidence>
<evidence type="ECO:0000256" key="1">
    <source>
        <dbReference type="ARBA" id="ARBA00022603"/>
    </source>
</evidence>
<dbReference type="Gene3D" id="3.40.50.150">
    <property type="entry name" value="Vaccinia Virus protein VP39"/>
    <property type="match status" value="1"/>
</dbReference>
<dbReference type="InterPro" id="IPR036291">
    <property type="entry name" value="NAD(P)-bd_dom_sf"/>
</dbReference>
<dbReference type="InterPro" id="IPR001077">
    <property type="entry name" value="COMT_C"/>
</dbReference>
<evidence type="ECO:0000313" key="6">
    <source>
        <dbReference type="Proteomes" id="UP000710849"/>
    </source>
</evidence>
<reference evidence="5 6" key="1">
    <citation type="journal article" date="2020" name="Genome Biol. Evol.">
        <title>Comparative genomics of Sclerotiniaceae.</title>
        <authorList>
            <person name="Valero Jimenez C.A."/>
            <person name="Steentjes M."/>
            <person name="Scholten O.E."/>
            <person name="Van Kan J.A.L."/>
        </authorList>
    </citation>
    <scope>NUCLEOTIDE SEQUENCE [LARGE SCALE GENOMIC DNA]</scope>
    <source>
        <strain evidence="5 6">MUCL 94</strain>
    </source>
</reference>
<dbReference type="GO" id="GO:0016491">
    <property type="term" value="F:oxidoreductase activity"/>
    <property type="evidence" value="ECO:0007669"/>
    <property type="project" value="InterPro"/>
</dbReference>
<dbReference type="GeneID" id="62154139"/>
<dbReference type="SUPFAM" id="SSF46785">
    <property type="entry name" value="Winged helix' DNA-binding domain"/>
    <property type="match status" value="1"/>
</dbReference>
<dbReference type="InterPro" id="IPR012967">
    <property type="entry name" value="COMT_dimerisation"/>
</dbReference>
<dbReference type="SUPFAM" id="SSF51735">
    <property type="entry name" value="NAD(P)-binding Rossmann-fold domains"/>
    <property type="match status" value="1"/>
</dbReference>
<sequence>MEAIKTLAKEIRNAAATAGEAGRKELLNSLRDLQYSIEKPEDTMQRVIHLHLVIAITRTAVDLKLFNILGDLDGPLCLQDLATRTGADPALLRRILRMLSSLGMIKETGEDRFASSQTSKNLSIAEIQAGLYHNYDVLGPAYQVLPDFLASTKYQTPTETHKAAFQKAWNTDSPLWSWFQSRPKETAQFNRFMIAQRSSTPNAFNFFPIEEECKNWPAEKPLFVDIGGASGQQCIEFRKRFPDIKGRVIFQDLPGEIEHAVSQDLPDGVEAMVHDFYTPQVIKGAKFYYLRAILHDHLDDKAILILKNIMQVMEKDSLILLDEIVLPNYNVDWFATQTDLTMLAAFGSMERTEAQWKSLLDGVGLKNTIYASPNSSLNQRGYLVGTSGINSSDVANAILDRFGGKKPIVPGRDFAGTVIQAPSDPQLEGTEVYGSSGRELSLSIDETHTEYIAVPVEGLTLKPKCLSCTQASAVGVPYSTAYLMLEKAAARSGDVVLIFGARGAVGKAAIELANAKGLKTITASRVDSADVNVASDENLKNVLELNNGRGPTIILDCAGSPVLMEKGLAILENSGRYVFVSGMRGGGPEVKINVMKMLAMDQSLHGVNSWSLTLAETKDLMARLGRMFEDGEIKGPDEECLTKIKVTDAVGAYQEVAKFDGKKFVIAMDDQ</sequence>
<dbReference type="Gene3D" id="1.10.10.10">
    <property type="entry name" value="Winged helix-like DNA-binding domain superfamily/Winged helix DNA-binding domain"/>
    <property type="match status" value="1"/>
</dbReference>
<dbReference type="EMBL" id="RCSW01000028">
    <property type="protein sequence ID" value="KAF7925470.1"/>
    <property type="molecule type" value="Genomic_DNA"/>
</dbReference>
<dbReference type="Pfam" id="PF00891">
    <property type="entry name" value="Methyltransf_2"/>
    <property type="match status" value="1"/>
</dbReference>
<dbReference type="SUPFAM" id="SSF53335">
    <property type="entry name" value="S-adenosyl-L-methionine-dependent methyltransferases"/>
    <property type="match status" value="1"/>
</dbReference>
<dbReference type="GO" id="GO:0032259">
    <property type="term" value="P:methylation"/>
    <property type="evidence" value="ECO:0007669"/>
    <property type="project" value="UniProtKB-KW"/>
</dbReference>
<dbReference type="InterPro" id="IPR029063">
    <property type="entry name" value="SAM-dependent_MTases_sf"/>
</dbReference>
<evidence type="ECO:0000313" key="5">
    <source>
        <dbReference type="EMBL" id="KAF7925470.1"/>
    </source>
</evidence>
<dbReference type="PANTHER" id="PTHR43712:SF1">
    <property type="entry name" value="HYPOTHETICAL O-METHYLTRANSFERASE (EUROFUNG)-RELATED"/>
    <property type="match status" value="1"/>
</dbReference>
<protein>
    <recommendedName>
        <fullName evidence="4">Enoyl reductase (ER) domain-containing protein</fullName>
    </recommendedName>
</protein>
<dbReference type="PANTHER" id="PTHR43712">
    <property type="entry name" value="PUTATIVE (AFU_ORTHOLOGUE AFUA_4G14580)-RELATED"/>
    <property type="match status" value="1"/>
</dbReference>
<name>A0A9P5I4Z8_9HELO</name>
<keyword evidence="1" id="KW-0489">Methyltransferase</keyword>